<reference evidence="1 2" key="1">
    <citation type="submission" date="2016-01" db="EMBL/GenBank/DDBJ databases">
        <title>Draft Genome Sequences of Seven Thermophilic Sporeformers Isolated from Foods.</title>
        <authorList>
            <person name="Berendsen E.M."/>
            <person name="Wells-Bennik M.H."/>
            <person name="Krawcyk A.O."/>
            <person name="De Jong A."/>
            <person name="Holsappel S."/>
            <person name="Eijlander R.T."/>
            <person name="Kuipers O.P."/>
        </authorList>
    </citation>
    <scope>NUCLEOTIDE SEQUENCE [LARGE SCALE GENOMIC DNA]</scope>
    <source>
        <strain evidence="1 2">B4110</strain>
    </source>
</reference>
<evidence type="ECO:0000313" key="2">
    <source>
        <dbReference type="Proteomes" id="UP000075324"/>
    </source>
</evidence>
<sequence length="41" mass="4740">MFMFSSINPFCACVYQRIQGSWIPRRKAAEKLIQGSSLVQF</sequence>
<dbReference type="EMBL" id="LQYW01000179">
    <property type="protein sequence ID" value="KYD22338.1"/>
    <property type="molecule type" value="Genomic_DNA"/>
</dbReference>
<accession>A0A150MD79</accession>
<dbReference type="Proteomes" id="UP000075324">
    <property type="component" value="Unassembled WGS sequence"/>
</dbReference>
<gene>
    <name evidence="1" type="ORF">B4110_3854</name>
</gene>
<comment type="caution">
    <text evidence="1">The sequence shown here is derived from an EMBL/GenBank/DDBJ whole genome shotgun (WGS) entry which is preliminary data.</text>
</comment>
<name>A0A150MD79_9BACL</name>
<organism evidence="1 2">
    <name type="scientific">Parageobacillus toebii</name>
    <dbReference type="NCBI Taxonomy" id="153151"/>
    <lineage>
        <taxon>Bacteria</taxon>
        <taxon>Bacillati</taxon>
        <taxon>Bacillota</taxon>
        <taxon>Bacilli</taxon>
        <taxon>Bacillales</taxon>
        <taxon>Anoxybacillaceae</taxon>
        <taxon>Parageobacillus</taxon>
    </lineage>
</organism>
<protein>
    <submittedName>
        <fullName evidence="1">Uncharacterized protein</fullName>
    </submittedName>
</protein>
<evidence type="ECO:0000313" key="1">
    <source>
        <dbReference type="EMBL" id="KYD22338.1"/>
    </source>
</evidence>
<proteinExistence type="predicted"/>
<dbReference type="AlphaFoldDB" id="A0A150MD79"/>